<feature type="region of interest" description="Disordered" evidence="1">
    <location>
        <begin position="40"/>
        <end position="65"/>
    </location>
</feature>
<dbReference type="EMBL" id="JAIWYP010000013">
    <property type="protein sequence ID" value="KAH3715158.1"/>
    <property type="molecule type" value="Genomic_DNA"/>
</dbReference>
<feature type="region of interest" description="Disordered" evidence="1">
    <location>
        <begin position="184"/>
        <end position="206"/>
    </location>
</feature>
<dbReference type="AlphaFoldDB" id="A0A9D4HES5"/>
<sequence>MGFNGFSGLLGPGKTHADPFSVAHMLPRTSKGITNLQIAPQTNNGLALPTTKSRKSSQSVNPRIPPCGPYQAWHTLLYERLMSLLVNTGPRRSATAYWETTTSAVPNNIFLSGHEIADTGQFSADSRPEMKPHLRSAGLPSSEARWPARDQPGRLANHAGKSAGPASGSLSQADRCCASTEARWPVRGGGKTTAASPASQTDRDHASKSCELESPYHWYYYFDYPYYHWRRIITASTIVVVGSASGLRSGLLFAVQLGCLSPKC</sequence>
<keyword evidence="3" id="KW-1185">Reference proteome</keyword>
<name>A0A9D4HES5_DREPO</name>
<evidence type="ECO:0000313" key="2">
    <source>
        <dbReference type="EMBL" id="KAH3715158.1"/>
    </source>
</evidence>
<proteinExistence type="predicted"/>
<accession>A0A9D4HES5</accession>
<evidence type="ECO:0000256" key="1">
    <source>
        <dbReference type="SAM" id="MobiDB-lite"/>
    </source>
</evidence>
<organism evidence="2 3">
    <name type="scientific">Dreissena polymorpha</name>
    <name type="common">Zebra mussel</name>
    <name type="synonym">Mytilus polymorpha</name>
    <dbReference type="NCBI Taxonomy" id="45954"/>
    <lineage>
        <taxon>Eukaryota</taxon>
        <taxon>Metazoa</taxon>
        <taxon>Spiralia</taxon>
        <taxon>Lophotrochozoa</taxon>
        <taxon>Mollusca</taxon>
        <taxon>Bivalvia</taxon>
        <taxon>Autobranchia</taxon>
        <taxon>Heteroconchia</taxon>
        <taxon>Euheterodonta</taxon>
        <taxon>Imparidentia</taxon>
        <taxon>Neoheterodontei</taxon>
        <taxon>Myida</taxon>
        <taxon>Dreissenoidea</taxon>
        <taxon>Dreissenidae</taxon>
        <taxon>Dreissena</taxon>
    </lineage>
</organism>
<evidence type="ECO:0000313" key="3">
    <source>
        <dbReference type="Proteomes" id="UP000828390"/>
    </source>
</evidence>
<comment type="caution">
    <text evidence="2">The sequence shown here is derived from an EMBL/GenBank/DDBJ whole genome shotgun (WGS) entry which is preliminary data.</text>
</comment>
<reference evidence="2" key="1">
    <citation type="journal article" date="2019" name="bioRxiv">
        <title>The Genome of the Zebra Mussel, Dreissena polymorpha: A Resource for Invasive Species Research.</title>
        <authorList>
            <person name="McCartney M.A."/>
            <person name="Auch B."/>
            <person name="Kono T."/>
            <person name="Mallez S."/>
            <person name="Zhang Y."/>
            <person name="Obille A."/>
            <person name="Becker A."/>
            <person name="Abrahante J.E."/>
            <person name="Garbe J."/>
            <person name="Badalamenti J.P."/>
            <person name="Herman A."/>
            <person name="Mangelson H."/>
            <person name="Liachko I."/>
            <person name="Sullivan S."/>
            <person name="Sone E.D."/>
            <person name="Koren S."/>
            <person name="Silverstein K.A.T."/>
            <person name="Beckman K.B."/>
            <person name="Gohl D.M."/>
        </authorList>
    </citation>
    <scope>NUCLEOTIDE SEQUENCE</scope>
    <source>
        <strain evidence="2">Duluth1</strain>
        <tissue evidence="2">Whole animal</tissue>
    </source>
</reference>
<reference evidence="2" key="2">
    <citation type="submission" date="2020-11" db="EMBL/GenBank/DDBJ databases">
        <authorList>
            <person name="McCartney M.A."/>
            <person name="Auch B."/>
            <person name="Kono T."/>
            <person name="Mallez S."/>
            <person name="Becker A."/>
            <person name="Gohl D.M."/>
            <person name="Silverstein K.A.T."/>
            <person name="Koren S."/>
            <person name="Bechman K.B."/>
            <person name="Herman A."/>
            <person name="Abrahante J.E."/>
            <person name="Garbe J."/>
        </authorList>
    </citation>
    <scope>NUCLEOTIDE SEQUENCE</scope>
    <source>
        <strain evidence="2">Duluth1</strain>
        <tissue evidence="2">Whole animal</tissue>
    </source>
</reference>
<protein>
    <submittedName>
        <fullName evidence="2">Uncharacterized protein</fullName>
    </submittedName>
</protein>
<gene>
    <name evidence="2" type="ORF">DPMN_057864</name>
</gene>
<feature type="region of interest" description="Disordered" evidence="1">
    <location>
        <begin position="122"/>
        <end position="171"/>
    </location>
</feature>
<dbReference type="Proteomes" id="UP000828390">
    <property type="component" value="Unassembled WGS sequence"/>
</dbReference>